<dbReference type="SMART" id="SM00895">
    <property type="entry name" value="FCD"/>
    <property type="match status" value="1"/>
</dbReference>
<dbReference type="Gene3D" id="1.10.10.10">
    <property type="entry name" value="Winged helix-like DNA-binding domain superfamily/Winged helix DNA-binding domain"/>
    <property type="match status" value="1"/>
</dbReference>
<evidence type="ECO:0000313" key="8">
    <source>
        <dbReference type="Proteomes" id="UP000289805"/>
    </source>
</evidence>
<dbReference type="SMART" id="SM00345">
    <property type="entry name" value="HTH_GNTR"/>
    <property type="match status" value="1"/>
</dbReference>
<name>A0A4V1N5S1_9CELL</name>
<dbReference type="InterPro" id="IPR008920">
    <property type="entry name" value="TF_FadR/GntR_C"/>
</dbReference>
<dbReference type="STRING" id="1713.GCA_000718325_02103"/>
<sequence>MTATEPGGHQGFGGQGVRPPTTTEQIKEYILRAHLRPGDLLPTEAELCSLLGVSRSNVREAIRTLAALDIVEVRHGYGTYVGQLSLKPLVEGLVFRGVLIPGDDFSALREVVEVRQALDLSMAEQIVTEMAGTSNPDLENLVAAMERKAQKGEDFFEEDREFHSHLLAHLDNFLVAQLGTAFWDVHQVVSPKLGLPAPEQIDLTAKAHGAMLRAAEAGDAEAYRAAVVAHYAPLQDALRHVAATVEAEHAAAPVVAGSRPGVRPIAAVSTVEAGTA</sequence>
<dbReference type="PROSITE" id="PS50949">
    <property type="entry name" value="HTH_GNTR"/>
    <property type="match status" value="1"/>
</dbReference>
<dbReference type="InterPro" id="IPR011711">
    <property type="entry name" value="GntR_C"/>
</dbReference>
<dbReference type="PANTHER" id="PTHR43537:SF5">
    <property type="entry name" value="UXU OPERON TRANSCRIPTIONAL REGULATOR"/>
    <property type="match status" value="1"/>
</dbReference>
<dbReference type="Proteomes" id="UP000290517">
    <property type="component" value="Unassembled WGS sequence"/>
</dbReference>
<dbReference type="SUPFAM" id="SSF48008">
    <property type="entry name" value="GntR ligand-binding domain-like"/>
    <property type="match status" value="1"/>
</dbReference>
<evidence type="ECO:0000313" key="6">
    <source>
        <dbReference type="EMBL" id="RXR26173.1"/>
    </source>
</evidence>
<dbReference type="GO" id="GO:0003677">
    <property type="term" value="F:DNA binding"/>
    <property type="evidence" value="ECO:0007669"/>
    <property type="project" value="UniProtKB-KW"/>
</dbReference>
<gene>
    <name evidence="6" type="ORF">EQW73_07450</name>
    <name evidence="7" type="ORF">EQW78_00505</name>
</gene>
<evidence type="ECO:0000256" key="1">
    <source>
        <dbReference type="ARBA" id="ARBA00023015"/>
    </source>
</evidence>
<dbReference type="Pfam" id="PF00392">
    <property type="entry name" value="GntR"/>
    <property type="match status" value="1"/>
</dbReference>
<keyword evidence="2" id="KW-0238">DNA-binding</keyword>
<evidence type="ECO:0000313" key="9">
    <source>
        <dbReference type="Proteomes" id="UP000290517"/>
    </source>
</evidence>
<dbReference type="OrthoDB" id="7989071at2"/>
<proteinExistence type="predicted"/>
<keyword evidence="1" id="KW-0805">Transcription regulation</keyword>
<dbReference type="CDD" id="cd07377">
    <property type="entry name" value="WHTH_GntR"/>
    <property type="match status" value="1"/>
</dbReference>
<dbReference type="PRINTS" id="PR00035">
    <property type="entry name" value="HTHGNTR"/>
</dbReference>
<feature type="domain" description="HTH gntR-type" evidence="5">
    <location>
        <begin position="16"/>
        <end position="84"/>
    </location>
</feature>
<evidence type="ECO:0000313" key="7">
    <source>
        <dbReference type="EMBL" id="RXR36675.1"/>
    </source>
</evidence>
<dbReference type="Proteomes" id="UP000289805">
    <property type="component" value="Unassembled WGS sequence"/>
</dbReference>
<evidence type="ECO:0000256" key="4">
    <source>
        <dbReference type="SAM" id="MobiDB-lite"/>
    </source>
</evidence>
<reference evidence="8 9" key="1">
    <citation type="submission" date="2019-01" db="EMBL/GenBank/DDBJ databases">
        <title>Oerskovia turbata Genome sequencing and assembly.</title>
        <authorList>
            <person name="Dou T."/>
        </authorList>
    </citation>
    <scope>NUCLEOTIDE SEQUENCE [LARGE SCALE GENOMIC DNA]</scope>
    <source>
        <strain evidence="7 8">JCM12123</strain>
        <strain evidence="6 9">JCM3160</strain>
    </source>
</reference>
<dbReference type="AlphaFoldDB" id="A0A4V1N5S1"/>
<keyword evidence="3" id="KW-0804">Transcription</keyword>
<evidence type="ECO:0000256" key="3">
    <source>
        <dbReference type="ARBA" id="ARBA00023163"/>
    </source>
</evidence>
<dbReference type="InterPro" id="IPR000524">
    <property type="entry name" value="Tscrpt_reg_HTH_GntR"/>
</dbReference>
<feature type="region of interest" description="Disordered" evidence="4">
    <location>
        <begin position="1"/>
        <end position="20"/>
    </location>
</feature>
<dbReference type="GO" id="GO:0003700">
    <property type="term" value="F:DNA-binding transcription factor activity"/>
    <property type="evidence" value="ECO:0007669"/>
    <property type="project" value="InterPro"/>
</dbReference>
<dbReference type="EMBL" id="SDJQ01000001">
    <property type="protein sequence ID" value="RXR36675.1"/>
    <property type="molecule type" value="Genomic_DNA"/>
</dbReference>
<dbReference type="PANTHER" id="PTHR43537">
    <property type="entry name" value="TRANSCRIPTIONAL REGULATOR, GNTR FAMILY"/>
    <property type="match status" value="1"/>
</dbReference>
<comment type="caution">
    <text evidence="7">The sequence shown here is derived from an EMBL/GenBank/DDBJ whole genome shotgun (WGS) entry which is preliminary data.</text>
</comment>
<evidence type="ECO:0000259" key="5">
    <source>
        <dbReference type="PROSITE" id="PS50949"/>
    </source>
</evidence>
<protein>
    <submittedName>
        <fullName evidence="7">FadR family transcriptional regulator</fullName>
    </submittedName>
</protein>
<dbReference type="InterPro" id="IPR036388">
    <property type="entry name" value="WH-like_DNA-bd_sf"/>
</dbReference>
<dbReference type="EMBL" id="SDJR01000004">
    <property type="protein sequence ID" value="RXR26173.1"/>
    <property type="molecule type" value="Genomic_DNA"/>
</dbReference>
<dbReference type="Gene3D" id="1.20.120.530">
    <property type="entry name" value="GntR ligand-binding domain-like"/>
    <property type="match status" value="1"/>
</dbReference>
<dbReference type="SUPFAM" id="SSF46785">
    <property type="entry name" value="Winged helix' DNA-binding domain"/>
    <property type="match status" value="1"/>
</dbReference>
<dbReference type="Pfam" id="PF07729">
    <property type="entry name" value="FCD"/>
    <property type="match status" value="1"/>
</dbReference>
<accession>A0A4V1N5S1</accession>
<dbReference type="RefSeq" id="WP_084690116.1">
    <property type="nucleotide sequence ID" value="NZ_JOFV01000008.1"/>
</dbReference>
<dbReference type="InterPro" id="IPR036390">
    <property type="entry name" value="WH_DNA-bd_sf"/>
</dbReference>
<keyword evidence="9" id="KW-1185">Reference proteome</keyword>
<evidence type="ECO:0000256" key="2">
    <source>
        <dbReference type="ARBA" id="ARBA00023125"/>
    </source>
</evidence>
<organism evidence="7 8">
    <name type="scientific">Oerskovia turbata</name>
    <dbReference type="NCBI Taxonomy" id="1713"/>
    <lineage>
        <taxon>Bacteria</taxon>
        <taxon>Bacillati</taxon>
        <taxon>Actinomycetota</taxon>
        <taxon>Actinomycetes</taxon>
        <taxon>Micrococcales</taxon>
        <taxon>Cellulomonadaceae</taxon>
        <taxon>Oerskovia</taxon>
    </lineage>
</organism>